<keyword evidence="1" id="KW-0812">Transmembrane</keyword>
<keyword evidence="5" id="KW-1185">Reference proteome</keyword>
<accession>A0AAN9HDW7</accession>
<evidence type="ECO:0000313" key="4">
    <source>
        <dbReference type="EMBL" id="KAK7174665.1"/>
    </source>
</evidence>
<dbReference type="InterPro" id="IPR013106">
    <property type="entry name" value="Ig_V-set"/>
</dbReference>
<dbReference type="Pfam" id="PF07686">
    <property type="entry name" value="V-set"/>
    <property type="match status" value="1"/>
</dbReference>
<evidence type="ECO:0000313" key="5">
    <source>
        <dbReference type="Proteomes" id="UP001364617"/>
    </source>
</evidence>
<dbReference type="AlphaFoldDB" id="A0AAN9HDW7"/>
<keyword evidence="1" id="KW-1133">Transmembrane helix</keyword>
<keyword evidence="2" id="KW-0732">Signal</keyword>
<proteinExistence type="predicted"/>
<evidence type="ECO:0000256" key="2">
    <source>
        <dbReference type="SAM" id="SignalP"/>
    </source>
</evidence>
<feature type="chain" id="PRO_5043038700" description="Immunoglobulin domain-containing protein" evidence="2">
    <location>
        <begin position="27"/>
        <end position="212"/>
    </location>
</feature>
<dbReference type="InterPro" id="IPR036179">
    <property type="entry name" value="Ig-like_dom_sf"/>
</dbReference>
<dbReference type="GO" id="GO:0002250">
    <property type="term" value="P:adaptive immune response"/>
    <property type="evidence" value="ECO:0007669"/>
    <property type="project" value="InterPro"/>
</dbReference>
<name>A0AAN9HDW7_9TELE</name>
<protein>
    <recommendedName>
        <fullName evidence="3">Immunoglobulin domain-containing protein</fullName>
    </recommendedName>
</protein>
<dbReference type="GO" id="GO:0038023">
    <property type="term" value="F:signaling receptor activity"/>
    <property type="evidence" value="ECO:0007669"/>
    <property type="project" value="InterPro"/>
</dbReference>
<dbReference type="SMART" id="SM00409">
    <property type="entry name" value="IG"/>
    <property type="match status" value="1"/>
</dbReference>
<dbReference type="EMBL" id="JAYKXH010000002">
    <property type="protein sequence ID" value="KAK7174665.1"/>
    <property type="molecule type" value="Genomic_DNA"/>
</dbReference>
<feature type="transmembrane region" description="Helical" evidence="1">
    <location>
        <begin position="152"/>
        <end position="177"/>
    </location>
</feature>
<feature type="signal peptide" evidence="2">
    <location>
        <begin position="1"/>
        <end position="26"/>
    </location>
</feature>
<gene>
    <name evidence="4" type="ORF">R3I93_001772</name>
</gene>
<dbReference type="InterPro" id="IPR039090">
    <property type="entry name" value="CD7"/>
</dbReference>
<organism evidence="4 5">
    <name type="scientific">Phoxinus phoxinus</name>
    <name type="common">Eurasian minnow</name>
    <dbReference type="NCBI Taxonomy" id="58324"/>
    <lineage>
        <taxon>Eukaryota</taxon>
        <taxon>Metazoa</taxon>
        <taxon>Chordata</taxon>
        <taxon>Craniata</taxon>
        <taxon>Vertebrata</taxon>
        <taxon>Euteleostomi</taxon>
        <taxon>Actinopterygii</taxon>
        <taxon>Neopterygii</taxon>
        <taxon>Teleostei</taxon>
        <taxon>Ostariophysi</taxon>
        <taxon>Cypriniformes</taxon>
        <taxon>Leuciscidae</taxon>
        <taxon>Phoxininae</taxon>
        <taxon>Phoxinus</taxon>
    </lineage>
</organism>
<evidence type="ECO:0000259" key="3">
    <source>
        <dbReference type="SMART" id="SM00409"/>
    </source>
</evidence>
<reference evidence="4 5" key="1">
    <citation type="submission" date="2024-02" db="EMBL/GenBank/DDBJ databases">
        <title>Chromosome-level genome assembly of the Eurasian Minnow (Phoxinus phoxinus).</title>
        <authorList>
            <person name="Oriowo T.O."/>
            <person name="Martin S."/>
            <person name="Stange M."/>
            <person name="Chrysostomakis Y."/>
            <person name="Brown T."/>
            <person name="Winkler S."/>
            <person name="Kukowka S."/>
            <person name="Myers E.W."/>
            <person name="Bohne A."/>
        </authorList>
    </citation>
    <scope>NUCLEOTIDE SEQUENCE [LARGE SCALE GENOMIC DNA]</scope>
    <source>
        <strain evidence="4">ZFMK-TIS-60720</strain>
        <tissue evidence="4">Whole Organism</tissue>
    </source>
</reference>
<dbReference type="InterPro" id="IPR013783">
    <property type="entry name" value="Ig-like_fold"/>
</dbReference>
<comment type="caution">
    <text evidence="4">The sequence shown here is derived from an EMBL/GenBank/DDBJ whole genome shotgun (WGS) entry which is preliminary data.</text>
</comment>
<evidence type="ECO:0000256" key="1">
    <source>
        <dbReference type="SAM" id="Phobius"/>
    </source>
</evidence>
<dbReference type="PANTHER" id="PTHR15343">
    <property type="entry name" value="CD7"/>
    <property type="match status" value="1"/>
</dbReference>
<sequence length="212" mass="23808">MAITMRSLQILFLLLVVFCLCNIAASADVSKYKGDNYTIKCPAPPPEVLGVSLYSRRWSERKIFYYYFKTDILTLSEDYKGRLKVKNDKKTLTIDIINVGPTDTGAYWCTCTAIAEMCKMDESGVLLLVQDPPQEIIPASSKSSKSNGMNDLLIPVTALTAGSVLLLLLLVLGVWVVPKMKKLSRDQRGEEEKRPGNEVYEVMTIPRRKDFT</sequence>
<dbReference type="Gene3D" id="2.60.40.10">
    <property type="entry name" value="Immunoglobulins"/>
    <property type="match status" value="1"/>
</dbReference>
<dbReference type="GO" id="GO:0016020">
    <property type="term" value="C:membrane"/>
    <property type="evidence" value="ECO:0007669"/>
    <property type="project" value="InterPro"/>
</dbReference>
<dbReference type="Proteomes" id="UP001364617">
    <property type="component" value="Unassembled WGS sequence"/>
</dbReference>
<dbReference type="PANTHER" id="PTHR15343:SF0">
    <property type="entry name" value="T-CELL ANTIGEN CD7"/>
    <property type="match status" value="1"/>
</dbReference>
<dbReference type="SUPFAM" id="SSF48726">
    <property type="entry name" value="Immunoglobulin"/>
    <property type="match status" value="1"/>
</dbReference>
<keyword evidence="1" id="KW-0472">Membrane</keyword>
<feature type="domain" description="Immunoglobulin" evidence="3">
    <location>
        <begin position="26"/>
        <end position="130"/>
    </location>
</feature>
<dbReference type="InterPro" id="IPR003599">
    <property type="entry name" value="Ig_sub"/>
</dbReference>